<proteinExistence type="predicted"/>
<accession>A0ACC3SM14</accession>
<name>A0ACC3SM14_9PEZI</name>
<evidence type="ECO:0000313" key="1">
    <source>
        <dbReference type="EMBL" id="KAK8219192.1"/>
    </source>
</evidence>
<evidence type="ECO:0000313" key="2">
    <source>
        <dbReference type="Proteomes" id="UP001320706"/>
    </source>
</evidence>
<organism evidence="1 2">
    <name type="scientific">Zalaria obscura</name>
    <dbReference type="NCBI Taxonomy" id="2024903"/>
    <lineage>
        <taxon>Eukaryota</taxon>
        <taxon>Fungi</taxon>
        <taxon>Dikarya</taxon>
        <taxon>Ascomycota</taxon>
        <taxon>Pezizomycotina</taxon>
        <taxon>Dothideomycetes</taxon>
        <taxon>Dothideomycetidae</taxon>
        <taxon>Dothideales</taxon>
        <taxon>Zalariaceae</taxon>
        <taxon>Zalaria</taxon>
    </lineage>
</organism>
<dbReference type="EMBL" id="JAMKPW020000004">
    <property type="protein sequence ID" value="KAK8219192.1"/>
    <property type="molecule type" value="Genomic_DNA"/>
</dbReference>
<reference evidence="1" key="1">
    <citation type="submission" date="2024-02" db="EMBL/GenBank/DDBJ databases">
        <title>Metagenome Assembled Genome of Zalaria obscura JY119.</title>
        <authorList>
            <person name="Vighnesh L."/>
            <person name="Jagadeeshwari U."/>
            <person name="Venkata Ramana C."/>
            <person name="Sasikala C."/>
        </authorList>
    </citation>
    <scope>NUCLEOTIDE SEQUENCE</scope>
    <source>
        <strain evidence="1">JY119</strain>
    </source>
</reference>
<protein>
    <submittedName>
        <fullName evidence="1">Uncharacterized protein</fullName>
    </submittedName>
</protein>
<sequence length="241" mass="27049">MAIMILFLVYFPRQRDDELPSEVYTDSRIPKPRDAIIVGVSSLCAILFVSIGSLVFLARAPALLLGWANFLGVASSTMACIQYIPQIWTTWRIRKLLSLSITTMIIQVPGSFVFAFSLWGRVGFQGWSSWLVYCVTGCFQGCLLVMAIHFSRQERKEEVEIEEDGSEPGESERLLAPPKRSTRQKINGQKSYGSTRSHLSMLYSATPPTNDSVESLESTLEETEPVRANRPTNSTRTSSRR</sequence>
<comment type="caution">
    <text evidence="1">The sequence shown here is derived from an EMBL/GenBank/DDBJ whole genome shotgun (WGS) entry which is preliminary data.</text>
</comment>
<gene>
    <name evidence="1" type="ORF">M8818_000924</name>
</gene>
<keyword evidence="2" id="KW-1185">Reference proteome</keyword>
<dbReference type="Proteomes" id="UP001320706">
    <property type="component" value="Unassembled WGS sequence"/>
</dbReference>